<evidence type="ECO:0000313" key="2">
    <source>
        <dbReference type="EMBL" id="CAK0870992.1"/>
    </source>
</evidence>
<gene>
    <name evidence="2" type="ORF">PCOR1329_LOCUS56951</name>
</gene>
<proteinExistence type="predicted"/>
<sequence>MEEYREARGLCAYLRVHPPVRASAQRKKWEQEKQAKDAEVQEAGASANASAAAPGAASAASGGAASSSSGGAAASSSGAAGSGAPAASSSSGSAPAAPVSSAVACALAAGPMPCARRVHILPVERSPDANDQRRLELLAPKLRELRNSKAPIQTGLLITSSGHDFVVVKSDPDVSVLGMETDYFVEGDPVRTFEKVQFICLWDFQSANVGSDPSVLFNDYISPHFKELADGDEALGNIVAIGDTMKIKDMEFQ</sequence>
<feature type="region of interest" description="Disordered" evidence="1">
    <location>
        <begin position="21"/>
        <end position="93"/>
    </location>
</feature>
<feature type="compositionally biased region" description="Basic and acidic residues" evidence="1">
    <location>
        <begin position="27"/>
        <end position="39"/>
    </location>
</feature>
<comment type="caution">
    <text evidence="2">The sequence shown here is derived from an EMBL/GenBank/DDBJ whole genome shotgun (WGS) entry which is preliminary data.</text>
</comment>
<keyword evidence="3" id="KW-1185">Reference proteome</keyword>
<dbReference type="EMBL" id="CAUYUJ010017025">
    <property type="protein sequence ID" value="CAK0870992.1"/>
    <property type="molecule type" value="Genomic_DNA"/>
</dbReference>
<organism evidence="2 3">
    <name type="scientific">Prorocentrum cordatum</name>
    <dbReference type="NCBI Taxonomy" id="2364126"/>
    <lineage>
        <taxon>Eukaryota</taxon>
        <taxon>Sar</taxon>
        <taxon>Alveolata</taxon>
        <taxon>Dinophyceae</taxon>
        <taxon>Prorocentrales</taxon>
        <taxon>Prorocentraceae</taxon>
        <taxon>Prorocentrum</taxon>
    </lineage>
</organism>
<feature type="compositionally biased region" description="Low complexity" evidence="1">
    <location>
        <begin position="43"/>
        <end position="93"/>
    </location>
</feature>
<accession>A0ABN9VH52</accession>
<name>A0ABN9VH52_9DINO</name>
<feature type="non-terminal residue" evidence="2">
    <location>
        <position position="253"/>
    </location>
</feature>
<protein>
    <submittedName>
        <fullName evidence="2">Uncharacterized protein</fullName>
    </submittedName>
</protein>
<evidence type="ECO:0000313" key="3">
    <source>
        <dbReference type="Proteomes" id="UP001189429"/>
    </source>
</evidence>
<reference evidence="2" key="1">
    <citation type="submission" date="2023-10" db="EMBL/GenBank/DDBJ databases">
        <authorList>
            <person name="Chen Y."/>
            <person name="Shah S."/>
            <person name="Dougan E. K."/>
            <person name="Thang M."/>
            <person name="Chan C."/>
        </authorList>
    </citation>
    <scope>NUCLEOTIDE SEQUENCE [LARGE SCALE GENOMIC DNA]</scope>
</reference>
<dbReference type="Proteomes" id="UP001189429">
    <property type="component" value="Unassembled WGS sequence"/>
</dbReference>
<evidence type="ECO:0000256" key="1">
    <source>
        <dbReference type="SAM" id="MobiDB-lite"/>
    </source>
</evidence>